<dbReference type="CDD" id="cd09019">
    <property type="entry name" value="galactose_mutarotase_like"/>
    <property type="match status" value="1"/>
</dbReference>
<comment type="similarity">
    <text evidence="1">Belongs to the aldose epimerase family.</text>
</comment>
<evidence type="ECO:0000313" key="4">
    <source>
        <dbReference type="EMBL" id="EWM29356.1"/>
    </source>
</evidence>
<dbReference type="GO" id="GO:0033499">
    <property type="term" value="P:galactose catabolic process via UDP-galactose, Leloir pathway"/>
    <property type="evidence" value="ECO:0007669"/>
    <property type="project" value="TreeGrafter"/>
</dbReference>
<sequence length="453" mass="49614">MCPLSFLVSNVFERYVFICALRQLNESFGVTTALCSLTSRLISYNRTPGGPCTNLTSPVDFVMSCDGAPGGLRITESLFGKQGGIDGISVHRYDCSNGRVHVSLLDFGATLFSVQVPDRDGKIEEVTLNVTSLDQLLHKNMYFGSTVGRVANRVANGRFTLDGKVYTLAKNNGPNHLHGGKEGFDQKIWKGYPFTSASAVGVCFTLDSPDGEEGYPGNVAIQVTYSLLAGEDVLEMDVKAETDAATPLALSNHAYWNLSGNLKNKIYDHKLRVAASSILEVGPHQIPTGVFQPVLQTPFDLRAEEGISLGDRIQQIDGGGKAGFDHCFVVDGYDRAASREKSEHVRDAEDEVQEKGSPESWIRARARFMATLVDPKSGRAMDVRGTQPGLQVYTANWLDEEDGQQHAAVCLETEFFPNAVNDPKVGSVDDVILRPGQIYRHFTSHRFYNLPKP</sequence>
<evidence type="ECO:0000313" key="5">
    <source>
        <dbReference type="Proteomes" id="UP000019335"/>
    </source>
</evidence>
<reference evidence="4 5" key="1">
    <citation type="journal article" date="2014" name="Mol. Plant">
        <title>Chromosome Scale Genome Assembly and Transcriptome Profiling of Nannochloropsis gaditana in Nitrogen Depletion.</title>
        <authorList>
            <person name="Corteggiani Carpinelli E."/>
            <person name="Telatin A."/>
            <person name="Vitulo N."/>
            <person name="Forcato C."/>
            <person name="D'Angelo M."/>
            <person name="Schiavon R."/>
            <person name="Vezzi A."/>
            <person name="Giacometti G.M."/>
            <person name="Morosinotto T."/>
            <person name="Valle G."/>
        </authorList>
    </citation>
    <scope>NUCLEOTIDE SEQUENCE [LARGE SCALE GENOMIC DNA]</scope>
    <source>
        <strain evidence="4 5">B-31</strain>
    </source>
</reference>
<accession>W7U944</accession>
<dbReference type="PANTHER" id="PTHR10091">
    <property type="entry name" value="ALDOSE-1-EPIMERASE"/>
    <property type="match status" value="1"/>
</dbReference>
<protein>
    <submittedName>
        <fullName evidence="4">Aldose 1-epimerase</fullName>
    </submittedName>
</protein>
<dbReference type="GO" id="GO:0004034">
    <property type="term" value="F:aldose 1-epimerase activity"/>
    <property type="evidence" value="ECO:0007669"/>
    <property type="project" value="TreeGrafter"/>
</dbReference>
<keyword evidence="5" id="KW-1185">Reference proteome</keyword>
<dbReference type="Proteomes" id="UP000019335">
    <property type="component" value="Chromosome 3"/>
</dbReference>
<dbReference type="OrthoDB" id="274691at2759"/>
<gene>
    <name evidence="4" type="ORF">Naga_100028g50</name>
</gene>
<keyword evidence="2" id="KW-0413">Isomerase</keyword>
<dbReference type="EMBL" id="AZIL01000169">
    <property type="protein sequence ID" value="EWM29356.1"/>
    <property type="molecule type" value="Genomic_DNA"/>
</dbReference>
<dbReference type="Gene3D" id="2.70.98.10">
    <property type="match status" value="1"/>
</dbReference>
<dbReference type="AlphaFoldDB" id="W7U944"/>
<proteinExistence type="inferred from homology"/>
<keyword evidence="3" id="KW-0119">Carbohydrate metabolism</keyword>
<comment type="caution">
    <text evidence="4">The sequence shown here is derived from an EMBL/GenBank/DDBJ whole genome shotgun (WGS) entry which is preliminary data.</text>
</comment>
<organism evidence="4 5">
    <name type="scientific">Nannochloropsis gaditana</name>
    <dbReference type="NCBI Taxonomy" id="72520"/>
    <lineage>
        <taxon>Eukaryota</taxon>
        <taxon>Sar</taxon>
        <taxon>Stramenopiles</taxon>
        <taxon>Ochrophyta</taxon>
        <taxon>Eustigmatophyceae</taxon>
        <taxon>Eustigmatales</taxon>
        <taxon>Monodopsidaceae</taxon>
        <taxon>Nannochloropsis</taxon>
    </lineage>
</organism>
<dbReference type="InterPro" id="IPR011013">
    <property type="entry name" value="Gal_mutarotase_sf_dom"/>
</dbReference>
<name>W7U944_9STRA</name>
<evidence type="ECO:0000256" key="1">
    <source>
        <dbReference type="ARBA" id="ARBA00006206"/>
    </source>
</evidence>
<dbReference type="PANTHER" id="PTHR10091:SF0">
    <property type="entry name" value="GALACTOSE MUTAROTASE"/>
    <property type="match status" value="1"/>
</dbReference>
<dbReference type="GO" id="GO:0006006">
    <property type="term" value="P:glucose metabolic process"/>
    <property type="evidence" value="ECO:0007669"/>
    <property type="project" value="TreeGrafter"/>
</dbReference>
<dbReference type="Pfam" id="PF01263">
    <property type="entry name" value="Aldose_epim"/>
    <property type="match status" value="1"/>
</dbReference>
<dbReference type="InterPro" id="IPR008183">
    <property type="entry name" value="Aldose_1/G6P_1-epimerase"/>
</dbReference>
<dbReference type="SUPFAM" id="SSF74650">
    <property type="entry name" value="Galactose mutarotase-like"/>
    <property type="match status" value="1"/>
</dbReference>
<evidence type="ECO:0000256" key="3">
    <source>
        <dbReference type="ARBA" id="ARBA00023277"/>
    </source>
</evidence>
<dbReference type="InterPro" id="IPR014718">
    <property type="entry name" value="GH-type_carb-bd"/>
</dbReference>
<evidence type="ECO:0000256" key="2">
    <source>
        <dbReference type="ARBA" id="ARBA00023235"/>
    </source>
</evidence>
<dbReference type="InterPro" id="IPR047215">
    <property type="entry name" value="Galactose_mutarotase-like"/>
</dbReference>
<dbReference type="GO" id="GO:0030246">
    <property type="term" value="F:carbohydrate binding"/>
    <property type="evidence" value="ECO:0007669"/>
    <property type="project" value="InterPro"/>
</dbReference>